<evidence type="ECO:0000313" key="1">
    <source>
        <dbReference type="EMBL" id="MBA8811178.1"/>
    </source>
</evidence>
<evidence type="ECO:0000313" key="2">
    <source>
        <dbReference type="Proteomes" id="UP000540568"/>
    </source>
</evidence>
<organism evidence="1 2">
    <name type="scientific">Promicromonospora sukumoe</name>
    <dbReference type="NCBI Taxonomy" id="88382"/>
    <lineage>
        <taxon>Bacteria</taxon>
        <taxon>Bacillati</taxon>
        <taxon>Actinomycetota</taxon>
        <taxon>Actinomycetes</taxon>
        <taxon>Micrococcales</taxon>
        <taxon>Promicromonosporaceae</taxon>
        <taxon>Promicromonospora</taxon>
    </lineage>
</organism>
<keyword evidence="2" id="KW-1185">Reference proteome</keyword>
<protein>
    <submittedName>
        <fullName evidence="1">Uncharacterized protein</fullName>
    </submittedName>
</protein>
<dbReference type="AlphaFoldDB" id="A0A7W3JE48"/>
<accession>A0A7W3JE48</accession>
<comment type="caution">
    <text evidence="1">The sequence shown here is derived from an EMBL/GenBank/DDBJ whole genome shotgun (WGS) entry which is preliminary data.</text>
</comment>
<reference evidence="1 2" key="1">
    <citation type="submission" date="2020-07" db="EMBL/GenBank/DDBJ databases">
        <title>Sequencing the genomes of 1000 actinobacteria strains.</title>
        <authorList>
            <person name="Klenk H.-P."/>
        </authorList>
    </citation>
    <scope>NUCLEOTIDE SEQUENCE [LARGE SCALE GENOMIC DNA]</scope>
    <source>
        <strain evidence="1 2">DSM 44121</strain>
    </source>
</reference>
<gene>
    <name evidence="1" type="ORF">FHX71_005185</name>
</gene>
<sequence length="82" mass="8910">MATNETTGQVNQEVVDALLAAQIAGAQASEAWNRAQRHVIDVAVLTGAYDDLIEDAETTSGRMSQTRHLIAVRLRMEQEGKS</sequence>
<name>A0A7W3JE48_9MICO</name>
<dbReference type="EMBL" id="JACGWV010000003">
    <property type="protein sequence ID" value="MBA8811178.1"/>
    <property type="molecule type" value="Genomic_DNA"/>
</dbReference>
<dbReference type="RefSeq" id="WP_182620349.1">
    <property type="nucleotide sequence ID" value="NZ_BAAATF010000009.1"/>
</dbReference>
<proteinExistence type="predicted"/>
<dbReference type="Proteomes" id="UP000540568">
    <property type="component" value="Unassembled WGS sequence"/>
</dbReference>